<dbReference type="SUPFAM" id="SSF46785">
    <property type="entry name" value="Winged helix' DNA-binding domain"/>
    <property type="match status" value="1"/>
</dbReference>
<dbReference type="OrthoDB" id="9778774at2"/>
<evidence type="ECO:0000259" key="5">
    <source>
        <dbReference type="PROSITE" id="PS50931"/>
    </source>
</evidence>
<evidence type="ECO:0000313" key="6">
    <source>
        <dbReference type="EMBL" id="SES83116.1"/>
    </source>
</evidence>
<evidence type="ECO:0000313" key="7">
    <source>
        <dbReference type="Proteomes" id="UP000199800"/>
    </source>
</evidence>
<evidence type="ECO:0000256" key="3">
    <source>
        <dbReference type="ARBA" id="ARBA00023125"/>
    </source>
</evidence>
<comment type="similarity">
    <text evidence="1">Belongs to the LysR transcriptional regulatory family.</text>
</comment>
<dbReference type="Gene3D" id="1.10.10.10">
    <property type="entry name" value="Winged helix-like DNA-binding domain superfamily/Winged helix DNA-binding domain"/>
    <property type="match status" value="1"/>
</dbReference>
<dbReference type="InterPro" id="IPR000847">
    <property type="entry name" value="LysR_HTH_N"/>
</dbReference>
<keyword evidence="4" id="KW-0804">Transcription</keyword>
<dbReference type="Pfam" id="PF03466">
    <property type="entry name" value="LysR_substrate"/>
    <property type="match status" value="1"/>
</dbReference>
<dbReference type="CDD" id="cd05466">
    <property type="entry name" value="PBP2_LTTR_substrate"/>
    <property type="match status" value="1"/>
</dbReference>
<dbReference type="Pfam" id="PF00126">
    <property type="entry name" value="HTH_1"/>
    <property type="match status" value="1"/>
</dbReference>
<dbReference type="Proteomes" id="UP000199800">
    <property type="component" value="Unassembled WGS sequence"/>
</dbReference>
<dbReference type="GO" id="GO:0000976">
    <property type="term" value="F:transcription cis-regulatory region binding"/>
    <property type="evidence" value="ECO:0007669"/>
    <property type="project" value="TreeGrafter"/>
</dbReference>
<sequence>MFCNLEYYKNFYYVGKCQSFSGAAELLCISQPAMSQSIRQLEAKLKCDLFIRTSKGVKLTKEGERLYAHVKKGIEEFEAGEQEMKQIMQLQAGEIRIGASDMTLQFFLLPYLEKFHERYPEIKVKVSNGPTPETLDNLNQGMIDFGIVSSPFEVKDDIEILDVKQIEDCFVVGRQLKALSEKELELNELMKHPVICLEENSSTRKYLDCFLKESQVTIVPEFELATSDMIVQFALRNLGIGCVMKEFARKELEEGNLWELRFRKQIPKRKFSIVYGKSSGISHAARKLLELIREEAAEN</sequence>
<dbReference type="PANTHER" id="PTHR30126">
    <property type="entry name" value="HTH-TYPE TRANSCRIPTIONAL REGULATOR"/>
    <property type="match status" value="1"/>
</dbReference>
<dbReference type="SUPFAM" id="SSF53850">
    <property type="entry name" value="Periplasmic binding protein-like II"/>
    <property type="match status" value="1"/>
</dbReference>
<evidence type="ECO:0000256" key="4">
    <source>
        <dbReference type="ARBA" id="ARBA00023163"/>
    </source>
</evidence>
<dbReference type="InterPro" id="IPR036390">
    <property type="entry name" value="WH_DNA-bd_sf"/>
</dbReference>
<dbReference type="EMBL" id="FOHN01000004">
    <property type="protein sequence ID" value="SES83116.1"/>
    <property type="molecule type" value="Genomic_DNA"/>
</dbReference>
<feature type="domain" description="HTH lysR-type" evidence="5">
    <location>
        <begin position="14"/>
        <end position="60"/>
    </location>
</feature>
<accession>A0A1H9ZPH6</accession>
<keyword evidence="7" id="KW-1185">Reference proteome</keyword>
<dbReference type="PRINTS" id="PR00039">
    <property type="entry name" value="HTHLYSR"/>
</dbReference>
<dbReference type="RefSeq" id="WP_092476501.1">
    <property type="nucleotide sequence ID" value="NZ_FOHN01000004.1"/>
</dbReference>
<dbReference type="GO" id="GO:0003700">
    <property type="term" value="F:DNA-binding transcription factor activity"/>
    <property type="evidence" value="ECO:0007669"/>
    <property type="project" value="InterPro"/>
</dbReference>
<reference evidence="6 7" key="1">
    <citation type="submission" date="2016-10" db="EMBL/GenBank/DDBJ databases">
        <authorList>
            <person name="de Groot N.N."/>
        </authorList>
    </citation>
    <scope>NUCLEOTIDE SEQUENCE [LARGE SCALE GENOMIC DNA]</scope>
    <source>
        <strain evidence="6 7">DSM 1801</strain>
    </source>
</reference>
<evidence type="ECO:0000256" key="1">
    <source>
        <dbReference type="ARBA" id="ARBA00009437"/>
    </source>
</evidence>
<evidence type="ECO:0000256" key="2">
    <source>
        <dbReference type="ARBA" id="ARBA00023015"/>
    </source>
</evidence>
<keyword evidence="3 6" id="KW-0238">DNA-binding</keyword>
<name>A0A1H9ZPH6_9FIRM</name>
<proteinExistence type="inferred from homology"/>
<dbReference type="FunFam" id="1.10.10.10:FF:000001">
    <property type="entry name" value="LysR family transcriptional regulator"/>
    <property type="match status" value="1"/>
</dbReference>
<dbReference type="Gene3D" id="3.40.190.290">
    <property type="match status" value="1"/>
</dbReference>
<keyword evidence="2" id="KW-0805">Transcription regulation</keyword>
<dbReference type="PROSITE" id="PS50931">
    <property type="entry name" value="HTH_LYSR"/>
    <property type="match status" value="1"/>
</dbReference>
<dbReference type="STRING" id="29364.SAMN04487772_10421"/>
<dbReference type="InterPro" id="IPR005119">
    <property type="entry name" value="LysR_subst-bd"/>
</dbReference>
<dbReference type="AlphaFoldDB" id="A0A1H9ZPH6"/>
<organism evidence="6 7">
    <name type="scientific">[Clostridium] polysaccharolyticum</name>
    <dbReference type="NCBI Taxonomy" id="29364"/>
    <lineage>
        <taxon>Bacteria</taxon>
        <taxon>Bacillati</taxon>
        <taxon>Bacillota</taxon>
        <taxon>Clostridia</taxon>
        <taxon>Lachnospirales</taxon>
        <taxon>Lachnospiraceae</taxon>
    </lineage>
</organism>
<protein>
    <submittedName>
        <fullName evidence="6">DNA-binding transcriptional regulator, LysR family</fullName>
    </submittedName>
</protein>
<dbReference type="PANTHER" id="PTHR30126:SF64">
    <property type="entry name" value="HTH-TYPE TRANSCRIPTIONAL REGULATOR CITR"/>
    <property type="match status" value="1"/>
</dbReference>
<gene>
    <name evidence="6" type="ORF">SAMN04487772_10421</name>
</gene>
<dbReference type="InterPro" id="IPR036388">
    <property type="entry name" value="WH-like_DNA-bd_sf"/>
</dbReference>